<feature type="domain" description="Polyketide/metazoan fatty acid synthase-like dehydratase" evidence="5">
    <location>
        <begin position="98"/>
        <end position="238"/>
    </location>
</feature>
<feature type="region of interest" description="Disordered" evidence="4">
    <location>
        <begin position="276"/>
        <end position="309"/>
    </location>
</feature>
<keyword evidence="7" id="KW-1185">Reference proteome</keyword>
<evidence type="ECO:0000256" key="2">
    <source>
        <dbReference type="ARBA" id="ARBA00022679"/>
    </source>
</evidence>
<keyword evidence="2" id="KW-0808">Transferase</keyword>
<evidence type="ECO:0000256" key="4">
    <source>
        <dbReference type="SAM" id="MobiDB-lite"/>
    </source>
</evidence>
<evidence type="ECO:0000313" key="7">
    <source>
        <dbReference type="Proteomes" id="UP001341259"/>
    </source>
</evidence>
<sequence length="309" mass="32403">MLVAQTQQILEDSGREGQVVVPALRPGQDESRTAMTAMTALGALHAADTAAPDWKAVFGDHASLVDLPTYPFQRRRYWLNSSPRTGDPTNLALTPCDHALLGAAVYPAGSDTALFTGRISTASQPWPAGRLPDGVLVDLALHASDQLDCDVMRDLSVEVPMALPDGEAVHVQVSVEAPDGDGVRVLAIHSRPDDPDSVWILHATGAIHRGAPAVRQPTGEWPGPEAVPADPGSLPRGVAALWRRGEEILAEIALPDDLVDSVSGFGVHPVLVDRALRPSSPRRGTGTAPHISGPVSGCTPSAEPGSGYV</sequence>
<gene>
    <name evidence="6" type="ORF">OHB29_38940</name>
</gene>
<evidence type="ECO:0000313" key="6">
    <source>
        <dbReference type="EMBL" id="WUG98480.1"/>
    </source>
</evidence>
<dbReference type="Gene3D" id="3.10.129.110">
    <property type="entry name" value="Polyketide synthase dehydratase"/>
    <property type="match status" value="1"/>
</dbReference>
<protein>
    <submittedName>
        <fullName evidence="6">Polyketide synthase dehydratase domain-containing protein</fullName>
    </submittedName>
</protein>
<evidence type="ECO:0000259" key="5">
    <source>
        <dbReference type="SMART" id="SM00826"/>
    </source>
</evidence>
<reference evidence="6 7" key="1">
    <citation type="submission" date="2022-10" db="EMBL/GenBank/DDBJ databases">
        <title>The complete genomes of actinobacterial strains from the NBC collection.</title>
        <authorList>
            <person name="Joergensen T.S."/>
            <person name="Alvarez Arevalo M."/>
            <person name="Sterndorff E.B."/>
            <person name="Faurdal D."/>
            <person name="Vuksanovic O."/>
            <person name="Mourched A.-S."/>
            <person name="Charusanti P."/>
            <person name="Shaw S."/>
            <person name="Blin K."/>
            <person name="Weber T."/>
        </authorList>
    </citation>
    <scope>NUCLEOTIDE SEQUENCE [LARGE SCALE GENOMIC DNA]</scope>
    <source>
        <strain evidence="6 7">NBC_00456</strain>
    </source>
</reference>
<evidence type="ECO:0000256" key="3">
    <source>
        <dbReference type="ARBA" id="ARBA00023268"/>
    </source>
</evidence>
<proteinExistence type="predicted"/>
<dbReference type="Proteomes" id="UP001341259">
    <property type="component" value="Chromosome"/>
</dbReference>
<dbReference type="SMART" id="SM00826">
    <property type="entry name" value="PKS_DH"/>
    <property type="match status" value="1"/>
</dbReference>
<dbReference type="Gene3D" id="3.30.70.3290">
    <property type="match status" value="1"/>
</dbReference>
<dbReference type="InterPro" id="IPR049552">
    <property type="entry name" value="PKS_DH_N"/>
</dbReference>
<name>A0ABZ1P419_STRVL</name>
<evidence type="ECO:0000256" key="1">
    <source>
        <dbReference type="ARBA" id="ARBA00004792"/>
    </source>
</evidence>
<dbReference type="PANTHER" id="PTHR43775">
    <property type="entry name" value="FATTY ACID SYNTHASE"/>
    <property type="match status" value="1"/>
</dbReference>
<dbReference type="InterPro" id="IPR020807">
    <property type="entry name" value="PKS_DH"/>
</dbReference>
<organism evidence="6 7">
    <name type="scientific">Streptomyces violaceus</name>
    <name type="common">Streptomyces venezuelae</name>
    <dbReference type="NCBI Taxonomy" id="1936"/>
    <lineage>
        <taxon>Bacteria</taxon>
        <taxon>Bacillati</taxon>
        <taxon>Actinomycetota</taxon>
        <taxon>Actinomycetes</taxon>
        <taxon>Kitasatosporales</taxon>
        <taxon>Streptomycetaceae</taxon>
        <taxon>Streptomyces</taxon>
    </lineage>
</organism>
<keyword evidence="3" id="KW-0511">Multifunctional enzyme</keyword>
<dbReference type="InterPro" id="IPR001227">
    <property type="entry name" value="Ac_transferase_dom_sf"/>
</dbReference>
<accession>A0ABZ1P419</accession>
<dbReference type="PANTHER" id="PTHR43775:SF51">
    <property type="entry name" value="INACTIVE PHENOLPHTHIOCEROL SYNTHESIS POLYKETIDE SYNTHASE TYPE I PKS1-RELATED"/>
    <property type="match status" value="1"/>
</dbReference>
<dbReference type="InterPro" id="IPR042104">
    <property type="entry name" value="PKS_dehydratase_sf"/>
</dbReference>
<dbReference type="InterPro" id="IPR050091">
    <property type="entry name" value="PKS_NRPS_Biosynth_Enz"/>
</dbReference>
<dbReference type="EMBL" id="CP107906">
    <property type="protein sequence ID" value="WUG98480.1"/>
    <property type="molecule type" value="Genomic_DNA"/>
</dbReference>
<dbReference type="RefSeq" id="WP_328346337.1">
    <property type="nucleotide sequence ID" value="NZ_CP107906.1"/>
</dbReference>
<dbReference type="Gene3D" id="3.40.366.10">
    <property type="entry name" value="Malonyl-Coenzyme A Acyl Carrier Protein, domain 2"/>
    <property type="match status" value="1"/>
</dbReference>
<comment type="pathway">
    <text evidence="1">Antibiotic biosynthesis.</text>
</comment>
<dbReference type="Pfam" id="PF21089">
    <property type="entry name" value="PKS_DH_N"/>
    <property type="match status" value="1"/>
</dbReference>